<feature type="transmembrane region" description="Helical" evidence="1">
    <location>
        <begin position="14"/>
        <end position="35"/>
    </location>
</feature>
<reference evidence="2 5" key="2">
    <citation type="submission" date="2019-07" db="EMBL/GenBank/DDBJ databases">
        <title>Whole genome shotgun sequence of Enterococcus mundtii NBRC 100490.</title>
        <authorList>
            <person name="Hosoyama A."/>
            <person name="Uohara A."/>
            <person name="Ohji S."/>
            <person name="Ichikawa N."/>
        </authorList>
    </citation>
    <scope>NUCLEOTIDE SEQUENCE [LARGE SCALE GENOMIC DNA]</scope>
    <source>
        <strain evidence="2 5">NBRC 100490</strain>
    </source>
</reference>
<feature type="transmembrane region" description="Helical" evidence="1">
    <location>
        <begin position="163"/>
        <end position="183"/>
    </location>
</feature>
<organism evidence="3 4">
    <name type="scientific">Enterococcus mundtii</name>
    <dbReference type="NCBI Taxonomy" id="53346"/>
    <lineage>
        <taxon>Bacteria</taxon>
        <taxon>Bacillati</taxon>
        <taxon>Bacillota</taxon>
        <taxon>Bacilli</taxon>
        <taxon>Lactobacillales</taxon>
        <taxon>Enterococcaceae</taxon>
        <taxon>Enterococcus</taxon>
    </lineage>
</organism>
<evidence type="ECO:0000313" key="5">
    <source>
        <dbReference type="Proteomes" id="UP000321175"/>
    </source>
</evidence>
<accession>A0A1L8V1S2</accession>
<feature type="transmembrane region" description="Helical" evidence="1">
    <location>
        <begin position="104"/>
        <end position="134"/>
    </location>
</feature>
<protein>
    <recommendedName>
        <fullName evidence="6">ABC transporter permease</fullName>
    </recommendedName>
</protein>
<gene>
    <name evidence="3" type="ORF">A5802_000568</name>
    <name evidence="2" type="ORF">EMU01_02960</name>
</gene>
<evidence type="ECO:0000313" key="4">
    <source>
        <dbReference type="Proteomes" id="UP000195024"/>
    </source>
</evidence>
<feature type="transmembrane region" description="Helical" evidence="1">
    <location>
        <begin position="55"/>
        <end position="83"/>
    </location>
</feature>
<reference evidence="3 4" key="1">
    <citation type="submission" date="2017-05" db="EMBL/GenBank/DDBJ databases">
        <title>The Genome Sequence of Enterococcus mundtii 6B1_DIV0119.</title>
        <authorList>
            <consortium name="The Broad Institute Genomics Platform"/>
            <consortium name="The Broad Institute Genomic Center for Infectious Diseases"/>
            <person name="Earl A."/>
            <person name="Manson A."/>
            <person name="Schwartman J."/>
            <person name="Gilmore M."/>
            <person name="Abouelleil A."/>
            <person name="Cao P."/>
            <person name="Chapman S."/>
            <person name="Cusick C."/>
            <person name="Shea T."/>
            <person name="Young S."/>
            <person name="Neafsey D."/>
            <person name="Nusbaum C."/>
            <person name="Birren B."/>
        </authorList>
    </citation>
    <scope>NUCLEOTIDE SEQUENCE [LARGE SCALE GENOMIC DNA]</scope>
    <source>
        <strain evidence="3 4">6B1_DIV0119</strain>
    </source>
</reference>
<keyword evidence="1" id="KW-0472">Membrane</keyword>
<evidence type="ECO:0008006" key="6">
    <source>
        <dbReference type="Google" id="ProtNLM"/>
    </source>
</evidence>
<evidence type="ECO:0000313" key="2">
    <source>
        <dbReference type="EMBL" id="GEL79152.1"/>
    </source>
</evidence>
<dbReference type="AlphaFoldDB" id="A0A1L8V1S2"/>
<dbReference type="PROSITE" id="PS51257">
    <property type="entry name" value="PROKAR_LIPOPROTEIN"/>
    <property type="match status" value="1"/>
</dbReference>
<name>A0A1L8V1S2_ENTMU</name>
<dbReference type="EMBL" id="NGMS01000001">
    <property type="protein sequence ID" value="OTP26834.1"/>
    <property type="molecule type" value="Genomic_DNA"/>
</dbReference>
<feature type="transmembrane region" description="Helical" evidence="1">
    <location>
        <begin position="195"/>
        <end position="215"/>
    </location>
</feature>
<dbReference type="GeneID" id="60998958"/>
<dbReference type="EMBL" id="BJWA01000002">
    <property type="protein sequence ID" value="GEL79152.1"/>
    <property type="molecule type" value="Genomic_DNA"/>
</dbReference>
<keyword evidence="1" id="KW-1133">Transmembrane helix</keyword>
<keyword evidence="1" id="KW-0812">Transmembrane</keyword>
<comment type="caution">
    <text evidence="3">The sequence shown here is derived from an EMBL/GenBank/DDBJ whole genome shotgun (WGS) entry which is preliminary data.</text>
</comment>
<dbReference type="Proteomes" id="UP000321175">
    <property type="component" value="Unassembled WGS sequence"/>
</dbReference>
<keyword evidence="5" id="KW-1185">Reference proteome</keyword>
<sequence length="260" mass="29673">MRAILYRVLRRRQFIYMLAFMVVLGLSCLFTYGIIGQYPWKGGYDEPTSLYSLHMLVIPAVTLITFKFSFSLLATIPIGDILAEDRQSGYMKSMVSHITLKKYLINHFLLAFLIGGCLVVIPVLVNFISLLFFIPVTPLHRFYSMFLVPSDEFMPHLYYDHPGIYLLVRSAFLFLYGGCLSLFASICAYLTHNRYLAILIPMFFVLVSDMLISVLRAAKYSLSDQFIGTENLQLTGVLFVVTILLFAVMTVIYGVKKNEI</sequence>
<evidence type="ECO:0000313" key="3">
    <source>
        <dbReference type="EMBL" id="OTP26834.1"/>
    </source>
</evidence>
<evidence type="ECO:0000256" key="1">
    <source>
        <dbReference type="SAM" id="Phobius"/>
    </source>
</evidence>
<dbReference type="RefSeq" id="WP_071866325.1">
    <property type="nucleotide sequence ID" value="NZ_BJWA01000002.1"/>
</dbReference>
<feature type="transmembrane region" description="Helical" evidence="1">
    <location>
        <begin position="235"/>
        <end position="255"/>
    </location>
</feature>
<dbReference type="Proteomes" id="UP000195024">
    <property type="component" value="Unassembled WGS sequence"/>
</dbReference>
<proteinExistence type="predicted"/>